<comment type="cofactor">
    <cofactor evidence="1">
        <name>FAD</name>
        <dbReference type="ChEBI" id="CHEBI:57692"/>
    </cofactor>
</comment>
<dbReference type="InterPro" id="IPR016169">
    <property type="entry name" value="FAD-bd_PCMH_sub2"/>
</dbReference>
<feature type="domain" description="FAD-binding PCMH-type" evidence="7">
    <location>
        <begin position="39"/>
        <end position="212"/>
    </location>
</feature>
<protein>
    <recommendedName>
        <fullName evidence="7">FAD-binding PCMH-type domain-containing protein</fullName>
    </recommendedName>
</protein>
<name>A0A0D3INU3_EMIH1</name>
<dbReference type="PANTHER" id="PTHR42973:SF39">
    <property type="entry name" value="FAD-BINDING PCMH-TYPE DOMAIN-CONTAINING PROTEIN"/>
    <property type="match status" value="1"/>
</dbReference>
<dbReference type="InterPro" id="IPR036318">
    <property type="entry name" value="FAD-bd_PCMH-like_sf"/>
</dbReference>
<dbReference type="InterPro" id="IPR016166">
    <property type="entry name" value="FAD-bd_PCMH"/>
</dbReference>
<dbReference type="GO" id="GO:0016491">
    <property type="term" value="F:oxidoreductase activity"/>
    <property type="evidence" value="ECO:0007669"/>
    <property type="project" value="UniProtKB-KW"/>
</dbReference>
<reference evidence="8" key="2">
    <citation type="submission" date="2024-10" db="UniProtKB">
        <authorList>
            <consortium name="EnsemblProtists"/>
        </authorList>
    </citation>
    <scope>IDENTIFICATION</scope>
</reference>
<keyword evidence="9" id="KW-1185">Reference proteome</keyword>
<reference evidence="9" key="1">
    <citation type="journal article" date="2013" name="Nature">
        <title>Pan genome of the phytoplankton Emiliania underpins its global distribution.</title>
        <authorList>
            <person name="Read B.A."/>
            <person name="Kegel J."/>
            <person name="Klute M.J."/>
            <person name="Kuo A."/>
            <person name="Lefebvre S.C."/>
            <person name="Maumus F."/>
            <person name="Mayer C."/>
            <person name="Miller J."/>
            <person name="Monier A."/>
            <person name="Salamov A."/>
            <person name="Young J."/>
            <person name="Aguilar M."/>
            <person name="Claverie J.M."/>
            <person name="Frickenhaus S."/>
            <person name="Gonzalez K."/>
            <person name="Herman E.K."/>
            <person name="Lin Y.C."/>
            <person name="Napier J."/>
            <person name="Ogata H."/>
            <person name="Sarno A.F."/>
            <person name="Shmutz J."/>
            <person name="Schroeder D."/>
            <person name="de Vargas C."/>
            <person name="Verret F."/>
            <person name="von Dassow P."/>
            <person name="Valentin K."/>
            <person name="Van de Peer Y."/>
            <person name="Wheeler G."/>
            <person name="Dacks J.B."/>
            <person name="Delwiche C.F."/>
            <person name="Dyhrman S.T."/>
            <person name="Glockner G."/>
            <person name="John U."/>
            <person name="Richards T."/>
            <person name="Worden A.Z."/>
            <person name="Zhang X."/>
            <person name="Grigoriev I.V."/>
            <person name="Allen A.E."/>
            <person name="Bidle K."/>
            <person name="Borodovsky M."/>
            <person name="Bowler C."/>
            <person name="Brownlee C."/>
            <person name="Cock J.M."/>
            <person name="Elias M."/>
            <person name="Gladyshev V.N."/>
            <person name="Groth M."/>
            <person name="Guda C."/>
            <person name="Hadaegh A."/>
            <person name="Iglesias-Rodriguez M.D."/>
            <person name="Jenkins J."/>
            <person name="Jones B.M."/>
            <person name="Lawson T."/>
            <person name="Leese F."/>
            <person name="Lindquist E."/>
            <person name="Lobanov A."/>
            <person name="Lomsadze A."/>
            <person name="Malik S.B."/>
            <person name="Marsh M.E."/>
            <person name="Mackinder L."/>
            <person name="Mock T."/>
            <person name="Mueller-Roeber B."/>
            <person name="Pagarete A."/>
            <person name="Parker M."/>
            <person name="Probert I."/>
            <person name="Quesneville H."/>
            <person name="Raines C."/>
            <person name="Rensing S.A."/>
            <person name="Riano-Pachon D.M."/>
            <person name="Richier S."/>
            <person name="Rokitta S."/>
            <person name="Shiraiwa Y."/>
            <person name="Soanes D.M."/>
            <person name="van der Giezen M."/>
            <person name="Wahlund T.M."/>
            <person name="Williams B."/>
            <person name="Wilson W."/>
            <person name="Wolfe G."/>
            <person name="Wurch L.L."/>
        </authorList>
    </citation>
    <scope>NUCLEOTIDE SEQUENCE</scope>
</reference>
<evidence type="ECO:0000313" key="8">
    <source>
        <dbReference type="EnsemblProtists" id="EOD12928"/>
    </source>
</evidence>
<feature type="region of interest" description="Disordered" evidence="6">
    <location>
        <begin position="479"/>
        <end position="507"/>
    </location>
</feature>
<dbReference type="STRING" id="2903.R1BS21"/>
<evidence type="ECO:0000259" key="7">
    <source>
        <dbReference type="PROSITE" id="PS51387"/>
    </source>
</evidence>
<accession>A0A0D3INU3</accession>
<keyword evidence="3" id="KW-0285">Flavoprotein</keyword>
<dbReference type="Gene3D" id="3.40.462.20">
    <property type="match status" value="1"/>
</dbReference>
<keyword evidence="5" id="KW-0560">Oxidoreductase</keyword>
<evidence type="ECO:0000256" key="3">
    <source>
        <dbReference type="ARBA" id="ARBA00022630"/>
    </source>
</evidence>
<keyword evidence="4" id="KW-0274">FAD</keyword>
<evidence type="ECO:0000313" key="9">
    <source>
        <dbReference type="Proteomes" id="UP000013827"/>
    </source>
</evidence>
<evidence type="ECO:0000256" key="1">
    <source>
        <dbReference type="ARBA" id="ARBA00001974"/>
    </source>
</evidence>
<evidence type="ECO:0000256" key="6">
    <source>
        <dbReference type="SAM" id="MobiDB-lite"/>
    </source>
</evidence>
<dbReference type="eggNOG" id="ENOG502QVGN">
    <property type="taxonomic scope" value="Eukaryota"/>
</dbReference>
<dbReference type="HOGENOM" id="CLU_537990_0_0_1"/>
<evidence type="ECO:0000256" key="5">
    <source>
        <dbReference type="ARBA" id="ARBA00023002"/>
    </source>
</evidence>
<evidence type="ECO:0000256" key="2">
    <source>
        <dbReference type="ARBA" id="ARBA00005466"/>
    </source>
</evidence>
<dbReference type="InterPro" id="IPR050416">
    <property type="entry name" value="FAD-linked_Oxidoreductase"/>
</dbReference>
<dbReference type="SUPFAM" id="SSF56176">
    <property type="entry name" value="FAD-binding/transporter-associated domain-like"/>
    <property type="match status" value="1"/>
</dbReference>
<feature type="compositionally biased region" description="Basic residues" evidence="6">
    <location>
        <begin position="481"/>
        <end position="493"/>
    </location>
</feature>
<dbReference type="PANTHER" id="PTHR42973">
    <property type="entry name" value="BINDING OXIDOREDUCTASE, PUTATIVE (AFU_ORTHOLOGUE AFUA_1G17690)-RELATED"/>
    <property type="match status" value="1"/>
</dbReference>
<proteinExistence type="inferred from homology"/>
<dbReference type="PaxDb" id="2903-EOD12928"/>
<dbReference type="RefSeq" id="XP_005765357.1">
    <property type="nucleotide sequence ID" value="XM_005765300.1"/>
</dbReference>
<dbReference type="GeneID" id="17259000"/>
<dbReference type="KEGG" id="ehx:EMIHUDRAFT_452114"/>
<dbReference type="InterPro" id="IPR006094">
    <property type="entry name" value="Oxid_FAD_bind_N"/>
</dbReference>
<organism evidence="8 9">
    <name type="scientific">Emiliania huxleyi (strain CCMP1516)</name>
    <dbReference type="NCBI Taxonomy" id="280463"/>
    <lineage>
        <taxon>Eukaryota</taxon>
        <taxon>Haptista</taxon>
        <taxon>Haptophyta</taxon>
        <taxon>Prymnesiophyceae</taxon>
        <taxon>Isochrysidales</taxon>
        <taxon>Noelaerhabdaceae</taxon>
        <taxon>Emiliania</taxon>
    </lineage>
</organism>
<dbReference type="Gene3D" id="3.30.465.10">
    <property type="match status" value="2"/>
</dbReference>
<dbReference type="EnsemblProtists" id="EOD12928">
    <property type="protein sequence ID" value="EOD12928"/>
    <property type="gene ID" value="EMIHUDRAFT_452114"/>
</dbReference>
<sequence length="507" mass="52597">MHHSCRTLRSAVPPPGVVTCIGEPGFASEATLFNRNLQDERAPLAIVKPSSLSQLQAVLETARASKLRVSVRNGGHNPSGRALSKGGVTIDLGRHRAIRIVRNDASGPVAEVGAGAVWGDVYEALGGSGLYAVGGGCPMVGVAGLVMNGGIAFTSRKRGLVGDSVLSFTLVFPNGTVAETEGGRSALRSALSAGGGSTLGVVWALRLRLWPAPEGGHGVGVVRLGWKGRVPMSMLPLAAAAMDANVAATDDDEGWSLNLVVGREYVVWHHFHEGSAEESRASGSRRGVFGRLANFTRAALATGASLAGCEFGAIAAQSNVTQRTVEQLGGAMRRTEASTWAHSQARLLLSWICLLTDADQRNGERRPGTLPLLPGVSATVDGWSEDGTRSLGQHRAGAYQGYASPHDKPEELYGAAGVATLRRLQAGIDGAAELFGRGAGLEPLAPPPPPVDGLTEYVLVTGGIGGIGFAVAEALSAALPPRRRHSSPHRSTRRSAWAARAPASTLS</sequence>
<dbReference type="PROSITE" id="PS51387">
    <property type="entry name" value="FAD_PCMH"/>
    <property type="match status" value="1"/>
</dbReference>
<dbReference type="AlphaFoldDB" id="A0A0D3INU3"/>
<comment type="similarity">
    <text evidence="2">Belongs to the oxygen-dependent FAD-linked oxidoreductase family.</text>
</comment>
<evidence type="ECO:0000256" key="4">
    <source>
        <dbReference type="ARBA" id="ARBA00022827"/>
    </source>
</evidence>
<dbReference type="GO" id="GO:0071949">
    <property type="term" value="F:FAD binding"/>
    <property type="evidence" value="ECO:0007669"/>
    <property type="project" value="InterPro"/>
</dbReference>
<feature type="compositionally biased region" description="Low complexity" evidence="6">
    <location>
        <begin position="494"/>
        <end position="507"/>
    </location>
</feature>
<dbReference type="Proteomes" id="UP000013827">
    <property type="component" value="Unassembled WGS sequence"/>
</dbReference>
<dbReference type="Pfam" id="PF01565">
    <property type="entry name" value="FAD_binding_4"/>
    <property type="match status" value="1"/>
</dbReference>